<name>A0A848LR01_9BACT</name>
<dbReference type="Pfam" id="PF10604">
    <property type="entry name" value="Polyketide_cyc2"/>
    <property type="match status" value="1"/>
</dbReference>
<dbReference type="RefSeq" id="WP_169349133.1">
    <property type="nucleotide sequence ID" value="NZ_JABBJJ010000212.1"/>
</dbReference>
<dbReference type="Gene3D" id="3.30.530.20">
    <property type="match status" value="1"/>
</dbReference>
<accession>A0A848LR01</accession>
<evidence type="ECO:0000313" key="2">
    <source>
        <dbReference type="Proteomes" id="UP000518300"/>
    </source>
</evidence>
<sequence length="187" mass="20234">MAKILGIVVIVLVAAVVLFVATRPDHFHVERSGQINAPPHAAYALINDFHRWVEWSPYEKLDPNVARSYEGPTSGAGAVYAYKGNNNVGEGRMTILESRPGELVNIELVFIKPFAARNQATFKLEPSGTGTRVTWTMAGPNTLMGKLMSPFMDGFIGKSMEQGLAALDTAAQAEAKKLPPPAQAQAR</sequence>
<evidence type="ECO:0000313" key="1">
    <source>
        <dbReference type="EMBL" id="NMO19894.1"/>
    </source>
</evidence>
<proteinExistence type="predicted"/>
<dbReference type="AlphaFoldDB" id="A0A848LR01"/>
<keyword evidence="2" id="KW-1185">Reference proteome</keyword>
<dbReference type="CDD" id="cd07818">
    <property type="entry name" value="SRPBCC_1"/>
    <property type="match status" value="1"/>
</dbReference>
<dbReference type="EMBL" id="JABBJJ010000212">
    <property type="protein sequence ID" value="NMO19894.1"/>
    <property type="molecule type" value="Genomic_DNA"/>
</dbReference>
<dbReference type="Proteomes" id="UP000518300">
    <property type="component" value="Unassembled WGS sequence"/>
</dbReference>
<dbReference type="InterPro" id="IPR023393">
    <property type="entry name" value="START-like_dom_sf"/>
</dbReference>
<reference evidence="1 2" key="1">
    <citation type="submission" date="2020-04" db="EMBL/GenBank/DDBJ databases">
        <title>Draft genome of Pyxidicoccus fallax type strain.</title>
        <authorList>
            <person name="Whitworth D.E."/>
        </authorList>
    </citation>
    <scope>NUCLEOTIDE SEQUENCE [LARGE SCALE GENOMIC DNA]</scope>
    <source>
        <strain evidence="1 2">DSM 14698</strain>
    </source>
</reference>
<comment type="caution">
    <text evidence="1">The sequence shown here is derived from an EMBL/GenBank/DDBJ whole genome shotgun (WGS) entry which is preliminary data.</text>
</comment>
<dbReference type="SUPFAM" id="SSF55961">
    <property type="entry name" value="Bet v1-like"/>
    <property type="match status" value="1"/>
</dbReference>
<organism evidence="1 2">
    <name type="scientific">Pyxidicoccus fallax</name>
    <dbReference type="NCBI Taxonomy" id="394095"/>
    <lineage>
        <taxon>Bacteria</taxon>
        <taxon>Pseudomonadati</taxon>
        <taxon>Myxococcota</taxon>
        <taxon>Myxococcia</taxon>
        <taxon>Myxococcales</taxon>
        <taxon>Cystobacterineae</taxon>
        <taxon>Myxococcaceae</taxon>
        <taxon>Pyxidicoccus</taxon>
    </lineage>
</organism>
<gene>
    <name evidence="1" type="ORF">HG543_34295</name>
</gene>
<protein>
    <submittedName>
        <fullName evidence="1">SRPBCC family protein</fullName>
    </submittedName>
</protein>
<dbReference type="InterPro" id="IPR019587">
    <property type="entry name" value="Polyketide_cyclase/dehydratase"/>
</dbReference>